<protein>
    <recommendedName>
        <fullName evidence="3">Nuclear transport factor 2 family protein</fullName>
    </recommendedName>
</protein>
<dbReference type="EMBL" id="CP059572">
    <property type="protein sequence ID" value="QXJ22894.1"/>
    <property type="molecule type" value="Genomic_DNA"/>
</dbReference>
<sequence length="129" mass="14667">MGTLGERFARALAAKDRHALRTLLGDPIDFKALTPGRHWDAESADEVVDGIVLGRWFEPDDHIERLLHVATDRVGDREHLSYRLEVRTGDGRHLVEQQVYYAVADDRIVWLRVLCSGFRPVPADVLRPS</sequence>
<evidence type="ECO:0000313" key="2">
    <source>
        <dbReference type="Proteomes" id="UP001049518"/>
    </source>
</evidence>
<keyword evidence="2" id="KW-1185">Reference proteome</keyword>
<reference evidence="1" key="1">
    <citation type="submission" date="2020-07" db="EMBL/GenBank/DDBJ databases">
        <authorList>
            <person name="Tarantini F.S."/>
            <person name="Hong K.W."/>
            <person name="Chan K.G."/>
        </authorList>
    </citation>
    <scope>NUCLEOTIDE SEQUENCE</scope>
    <source>
        <strain evidence="1">32-07</strain>
    </source>
</reference>
<evidence type="ECO:0008006" key="3">
    <source>
        <dbReference type="Google" id="ProtNLM"/>
    </source>
</evidence>
<dbReference type="Proteomes" id="UP001049518">
    <property type="component" value="Chromosome"/>
</dbReference>
<proteinExistence type="predicted"/>
<organism evidence="1 2">
    <name type="scientific">Actinomadura graeca</name>
    <dbReference type="NCBI Taxonomy" id="2750812"/>
    <lineage>
        <taxon>Bacteria</taxon>
        <taxon>Bacillati</taxon>
        <taxon>Actinomycetota</taxon>
        <taxon>Actinomycetes</taxon>
        <taxon>Streptosporangiales</taxon>
        <taxon>Thermomonosporaceae</taxon>
        <taxon>Actinomadura</taxon>
    </lineage>
</organism>
<dbReference type="RefSeq" id="WP_231328564.1">
    <property type="nucleotide sequence ID" value="NZ_CP059572.1"/>
</dbReference>
<gene>
    <name evidence="1" type="ORF">AGRA3207_003971</name>
</gene>
<accession>A0ABX8QXJ8</accession>
<name>A0ABX8QXJ8_9ACTN</name>
<evidence type="ECO:0000313" key="1">
    <source>
        <dbReference type="EMBL" id="QXJ22894.1"/>
    </source>
</evidence>